<dbReference type="PaxDb" id="2903-EOD13204"/>
<dbReference type="Pfam" id="PF13578">
    <property type="entry name" value="Methyltransf_24"/>
    <property type="match status" value="1"/>
</dbReference>
<dbReference type="KEGG" id="ehx:EMIHUDRAFT_464750"/>
<sequence length="251" mass="27704">MTGMSDPALPFLNESVRVPTPRFQPATFPEFIGSVYTLWNVLDSMIHSHSGVGWPLYPYGYMRKVQLFAYSELVWRNPSARTYCETGVNGGHGTAAMLTASPTLVAHSFDEARQPYSNDVLGLLSTLFRERFDLHRGDSHALLPAWSPPAKCDIILVDGDHSDRGAYQDIVDFQRHASCGATLLLDDVKGSGKGLNDGPTAALLRAQRVGLVEILRWERYNASSPENPCLRAKRGGAPFCVGSWGWAMARY</sequence>
<keyword evidence="2" id="KW-1185">Reference proteome</keyword>
<dbReference type="Gene3D" id="3.40.50.150">
    <property type="entry name" value="Vaccinia Virus protein VP39"/>
    <property type="match status" value="1"/>
</dbReference>
<evidence type="ECO:0008006" key="3">
    <source>
        <dbReference type="Google" id="ProtNLM"/>
    </source>
</evidence>
<dbReference type="RefSeq" id="XP_005765633.1">
    <property type="nucleotide sequence ID" value="XM_005765576.1"/>
</dbReference>
<dbReference type="SUPFAM" id="SSF53335">
    <property type="entry name" value="S-adenosyl-L-methionine-dependent methyltransferases"/>
    <property type="match status" value="1"/>
</dbReference>
<proteinExistence type="predicted"/>
<dbReference type="Proteomes" id="UP000013827">
    <property type="component" value="Unassembled WGS sequence"/>
</dbReference>
<organism evidence="1 2">
    <name type="scientific">Emiliania huxleyi (strain CCMP1516)</name>
    <dbReference type="NCBI Taxonomy" id="280463"/>
    <lineage>
        <taxon>Eukaryota</taxon>
        <taxon>Haptista</taxon>
        <taxon>Haptophyta</taxon>
        <taxon>Prymnesiophyceae</taxon>
        <taxon>Isochrysidales</taxon>
        <taxon>Noelaerhabdaceae</taxon>
        <taxon>Emiliania</taxon>
    </lineage>
</organism>
<evidence type="ECO:0000313" key="1">
    <source>
        <dbReference type="EnsemblProtists" id="EOD13204"/>
    </source>
</evidence>
<dbReference type="eggNOG" id="ENOG502S9J2">
    <property type="taxonomic scope" value="Eukaryota"/>
</dbReference>
<evidence type="ECO:0000313" key="2">
    <source>
        <dbReference type="Proteomes" id="UP000013827"/>
    </source>
</evidence>
<accession>A0A0D3IPL9</accession>
<protein>
    <recommendedName>
        <fullName evidence="3">Class I SAM-dependent methyltransferase</fullName>
    </recommendedName>
</protein>
<dbReference type="HOGENOM" id="CLU_935181_0_0_1"/>
<dbReference type="EnsemblProtists" id="EOD13204">
    <property type="protein sequence ID" value="EOD13204"/>
    <property type="gene ID" value="EMIHUDRAFT_464750"/>
</dbReference>
<reference evidence="2" key="1">
    <citation type="journal article" date="2013" name="Nature">
        <title>Pan genome of the phytoplankton Emiliania underpins its global distribution.</title>
        <authorList>
            <person name="Read B.A."/>
            <person name="Kegel J."/>
            <person name="Klute M.J."/>
            <person name="Kuo A."/>
            <person name="Lefebvre S.C."/>
            <person name="Maumus F."/>
            <person name="Mayer C."/>
            <person name="Miller J."/>
            <person name="Monier A."/>
            <person name="Salamov A."/>
            <person name="Young J."/>
            <person name="Aguilar M."/>
            <person name="Claverie J.M."/>
            <person name="Frickenhaus S."/>
            <person name="Gonzalez K."/>
            <person name="Herman E.K."/>
            <person name="Lin Y.C."/>
            <person name="Napier J."/>
            <person name="Ogata H."/>
            <person name="Sarno A.F."/>
            <person name="Shmutz J."/>
            <person name="Schroeder D."/>
            <person name="de Vargas C."/>
            <person name="Verret F."/>
            <person name="von Dassow P."/>
            <person name="Valentin K."/>
            <person name="Van de Peer Y."/>
            <person name="Wheeler G."/>
            <person name="Dacks J.B."/>
            <person name="Delwiche C.F."/>
            <person name="Dyhrman S.T."/>
            <person name="Glockner G."/>
            <person name="John U."/>
            <person name="Richards T."/>
            <person name="Worden A.Z."/>
            <person name="Zhang X."/>
            <person name="Grigoriev I.V."/>
            <person name="Allen A.E."/>
            <person name="Bidle K."/>
            <person name="Borodovsky M."/>
            <person name="Bowler C."/>
            <person name="Brownlee C."/>
            <person name="Cock J.M."/>
            <person name="Elias M."/>
            <person name="Gladyshev V.N."/>
            <person name="Groth M."/>
            <person name="Guda C."/>
            <person name="Hadaegh A."/>
            <person name="Iglesias-Rodriguez M.D."/>
            <person name="Jenkins J."/>
            <person name="Jones B.M."/>
            <person name="Lawson T."/>
            <person name="Leese F."/>
            <person name="Lindquist E."/>
            <person name="Lobanov A."/>
            <person name="Lomsadze A."/>
            <person name="Malik S.B."/>
            <person name="Marsh M.E."/>
            <person name="Mackinder L."/>
            <person name="Mock T."/>
            <person name="Mueller-Roeber B."/>
            <person name="Pagarete A."/>
            <person name="Parker M."/>
            <person name="Probert I."/>
            <person name="Quesneville H."/>
            <person name="Raines C."/>
            <person name="Rensing S.A."/>
            <person name="Riano-Pachon D.M."/>
            <person name="Richier S."/>
            <person name="Rokitta S."/>
            <person name="Shiraiwa Y."/>
            <person name="Soanes D.M."/>
            <person name="van der Giezen M."/>
            <person name="Wahlund T.M."/>
            <person name="Williams B."/>
            <person name="Wilson W."/>
            <person name="Wolfe G."/>
            <person name="Wurch L.L."/>
        </authorList>
    </citation>
    <scope>NUCLEOTIDE SEQUENCE</scope>
</reference>
<name>A0A0D3IPL9_EMIH1</name>
<dbReference type="GeneID" id="17259340"/>
<dbReference type="InterPro" id="IPR029063">
    <property type="entry name" value="SAM-dependent_MTases_sf"/>
</dbReference>
<dbReference type="AlphaFoldDB" id="A0A0D3IPL9"/>
<reference evidence="1" key="2">
    <citation type="submission" date="2024-10" db="UniProtKB">
        <authorList>
            <consortium name="EnsemblProtists"/>
        </authorList>
    </citation>
    <scope>IDENTIFICATION</scope>
</reference>